<evidence type="ECO:0000313" key="2">
    <source>
        <dbReference type="Proteomes" id="UP000805193"/>
    </source>
</evidence>
<reference evidence="1 2" key="1">
    <citation type="journal article" date="2020" name="Cell">
        <title>Large-Scale Comparative Analyses of Tick Genomes Elucidate Their Genetic Diversity and Vector Capacities.</title>
        <authorList>
            <consortium name="Tick Genome and Microbiome Consortium (TIGMIC)"/>
            <person name="Jia N."/>
            <person name="Wang J."/>
            <person name="Shi W."/>
            <person name="Du L."/>
            <person name="Sun Y."/>
            <person name="Zhan W."/>
            <person name="Jiang J.F."/>
            <person name="Wang Q."/>
            <person name="Zhang B."/>
            <person name="Ji P."/>
            <person name="Bell-Sakyi L."/>
            <person name="Cui X.M."/>
            <person name="Yuan T.T."/>
            <person name="Jiang B.G."/>
            <person name="Yang W.F."/>
            <person name="Lam T.T."/>
            <person name="Chang Q.C."/>
            <person name="Ding S.J."/>
            <person name="Wang X.J."/>
            <person name="Zhu J.G."/>
            <person name="Ruan X.D."/>
            <person name="Zhao L."/>
            <person name="Wei J.T."/>
            <person name="Ye R.Z."/>
            <person name="Que T.C."/>
            <person name="Du C.H."/>
            <person name="Zhou Y.H."/>
            <person name="Cheng J.X."/>
            <person name="Dai P.F."/>
            <person name="Guo W.B."/>
            <person name="Han X.H."/>
            <person name="Huang E.J."/>
            <person name="Li L.F."/>
            <person name="Wei W."/>
            <person name="Gao Y.C."/>
            <person name="Liu J.Z."/>
            <person name="Shao H.Z."/>
            <person name="Wang X."/>
            <person name="Wang C.C."/>
            <person name="Yang T.C."/>
            <person name="Huo Q.B."/>
            <person name="Li W."/>
            <person name="Chen H.Y."/>
            <person name="Chen S.E."/>
            <person name="Zhou L.G."/>
            <person name="Ni X.B."/>
            <person name="Tian J.H."/>
            <person name="Sheng Y."/>
            <person name="Liu T."/>
            <person name="Pan Y.S."/>
            <person name="Xia L.Y."/>
            <person name="Li J."/>
            <person name="Zhao F."/>
            <person name="Cao W.C."/>
        </authorList>
    </citation>
    <scope>NUCLEOTIDE SEQUENCE [LARGE SCALE GENOMIC DNA]</scope>
    <source>
        <strain evidence="1">Iper-2018</strain>
    </source>
</reference>
<sequence length="323" mass="36556">MANAFSDANLADSQPLESTILPELYIKANHGQRNVNVRILDSAQMSFGSEPNASQQFLDVGCGPGDFTRQELLPRCQPCRRIVATDVSRAMVEYARENFGHPQITYEVHDIERDVSGLVQKYGKFDRVYSFFALNWAEDLTAALRNVANLMTDDGECLLVFTARHAMYTVWRRIVELDRWKSYKAVEVSAVVLLISGVEIMQAVERFIPETQDIEQASELSSYVLRVLEGANLKPRTWKVLTQNTDPGNVEEHIADYGTRWTLIVNFRNSSSLPDNATDAALIHFFPLLWMWKASSTSRVTLSLCRPKMVVALKNGSHRHSLQ</sequence>
<dbReference type="EMBL" id="JABSTQ010009310">
    <property type="protein sequence ID" value="KAG0430565.1"/>
    <property type="molecule type" value="Genomic_DNA"/>
</dbReference>
<organism evidence="1 2">
    <name type="scientific">Ixodes persulcatus</name>
    <name type="common">Taiga tick</name>
    <dbReference type="NCBI Taxonomy" id="34615"/>
    <lineage>
        <taxon>Eukaryota</taxon>
        <taxon>Metazoa</taxon>
        <taxon>Ecdysozoa</taxon>
        <taxon>Arthropoda</taxon>
        <taxon>Chelicerata</taxon>
        <taxon>Arachnida</taxon>
        <taxon>Acari</taxon>
        <taxon>Parasitiformes</taxon>
        <taxon>Ixodida</taxon>
        <taxon>Ixodoidea</taxon>
        <taxon>Ixodidae</taxon>
        <taxon>Ixodinae</taxon>
        <taxon>Ixodes</taxon>
    </lineage>
</organism>
<name>A0AC60Q9S3_IXOPE</name>
<dbReference type="Proteomes" id="UP000805193">
    <property type="component" value="Unassembled WGS sequence"/>
</dbReference>
<comment type="caution">
    <text evidence="1">The sequence shown here is derived from an EMBL/GenBank/DDBJ whole genome shotgun (WGS) entry which is preliminary data.</text>
</comment>
<evidence type="ECO:0000313" key="1">
    <source>
        <dbReference type="EMBL" id="KAG0430565.1"/>
    </source>
</evidence>
<protein>
    <submittedName>
        <fullName evidence="1">Uncharacterized protein</fullName>
    </submittedName>
</protein>
<gene>
    <name evidence="1" type="ORF">HPB47_022573</name>
</gene>
<accession>A0AC60Q9S3</accession>
<keyword evidence="2" id="KW-1185">Reference proteome</keyword>
<proteinExistence type="predicted"/>